<dbReference type="InterPro" id="IPR036291">
    <property type="entry name" value="NAD(P)-bd_dom_sf"/>
</dbReference>
<evidence type="ECO:0000259" key="1">
    <source>
        <dbReference type="Pfam" id="PF05368"/>
    </source>
</evidence>
<reference evidence="2 3" key="1">
    <citation type="journal article" date="2015" name="Genome Announc.">
        <title>Expanding the biotechnology potential of lactobacilli through comparative genomics of 213 strains and associated genera.</title>
        <authorList>
            <person name="Sun Z."/>
            <person name="Harris H.M."/>
            <person name="McCann A."/>
            <person name="Guo C."/>
            <person name="Argimon S."/>
            <person name="Zhang W."/>
            <person name="Yang X."/>
            <person name="Jeffery I.B."/>
            <person name="Cooney J.C."/>
            <person name="Kagawa T.F."/>
            <person name="Liu W."/>
            <person name="Song Y."/>
            <person name="Salvetti E."/>
            <person name="Wrobel A."/>
            <person name="Rasinkangas P."/>
            <person name="Parkhill J."/>
            <person name="Rea M.C."/>
            <person name="O'Sullivan O."/>
            <person name="Ritari J."/>
            <person name="Douillard F.P."/>
            <person name="Paul Ross R."/>
            <person name="Yang R."/>
            <person name="Briner A.E."/>
            <person name="Felis G.E."/>
            <person name="de Vos W.M."/>
            <person name="Barrangou R."/>
            <person name="Klaenhammer T.R."/>
            <person name="Caufield P.W."/>
            <person name="Cui Y."/>
            <person name="Zhang H."/>
            <person name="O'Toole P.W."/>
        </authorList>
    </citation>
    <scope>NUCLEOTIDE SEQUENCE [LARGE SCALE GENOMIC DNA]</scope>
    <source>
        <strain evidence="2 3">DSM 20001</strain>
    </source>
</reference>
<organism evidence="2 3">
    <name type="scientific">Loigolactobacillus coryniformis subsp. coryniformis KCTC 3167 = DSM 20001</name>
    <dbReference type="NCBI Taxonomy" id="913848"/>
    <lineage>
        <taxon>Bacteria</taxon>
        <taxon>Bacillati</taxon>
        <taxon>Bacillota</taxon>
        <taxon>Bacilli</taxon>
        <taxon>Lactobacillales</taxon>
        <taxon>Lactobacillaceae</taxon>
        <taxon>Loigolactobacillus</taxon>
    </lineage>
</organism>
<dbReference type="Gene3D" id="3.90.25.10">
    <property type="entry name" value="UDP-galactose 4-epimerase, domain 1"/>
    <property type="match status" value="1"/>
</dbReference>
<dbReference type="EMBL" id="AZCN01000026">
    <property type="protein sequence ID" value="KRK17058.1"/>
    <property type="molecule type" value="Genomic_DNA"/>
</dbReference>
<evidence type="ECO:0000313" key="2">
    <source>
        <dbReference type="EMBL" id="KRK17058.1"/>
    </source>
</evidence>
<dbReference type="SUPFAM" id="SSF51735">
    <property type="entry name" value="NAD(P)-binding Rossmann-fold domains"/>
    <property type="match status" value="1"/>
</dbReference>
<dbReference type="Proteomes" id="UP000051181">
    <property type="component" value="Unassembled WGS sequence"/>
</dbReference>
<dbReference type="PANTHER" id="PTHR47129:SF1">
    <property type="entry name" value="NMRA-LIKE DOMAIN-CONTAINING PROTEIN"/>
    <property type="match status" value="1"/>
</dbReference>
<feature type="domain" description="NmrA-like" evidence="1">
    <location>
        <begin position="19"/>
        <end position="266"/>
    </location>
</feature>
<protein>
    <recommendedName>
        <fullName evidence="1">NmrA-like domain-containing protein</fullName>
    </recommendedName>
</protein>
<sequence>MSLNGRLEVKGGNFAMKYTITGATGHLGRLVVQAMLQLVAPNEIRAAVHTPAKAAHLMAQGLEVVTADYLDVSLMKTALVGTDVLIYIPSKTYDLVQRVTELENTLAAMQQAQVKKIIFVSFFADQANNPFRMSAYYGYVPRRLAASEFDYAIVKNALYADPLVPYLPELIQRHNIIYPVGQQPLAFITQQDSAAAIAKLVVQPQLRDHGQTYLLSQAQNYTMPQLAEIMTTVTGEPIGYQPVTLAEFAAIYAAEGDGQELASMYHAGALGLLADVSTDFARITGQQPQGMREFLAANYRTV</sequence>
<dbReference type="PANTHER" id="PTHR47129">
    <property type="entry name" value="QUINONE OXIDOREDUCTASE 2"/>
    <property type="match status" value="1"/>
</dbReference>
<dbReference type="eggNOG" id="COG0702">
    <property type="taxonomic scope" value="Bacteria"/>
</dbReference>
<dbReference type="Pfam" id="PF05368">
    <property type="entry name" value="NmrA"/>
    <property type="match status" value="1"/>
</dbReference>
<dbReference type="Gene3D" id="3.40.50.720">
    <property type="entry name" value="NAD(P)-binding Rossmann-like Domain"/>
    <property type="match status" value="1"/>
</dbReference>
<gene>
    <name evidence="2" type="ORF">FD22_GL001030</name>
</gene>
<evidence type="ECO:0000313" key="3">
    <source>
        <dbReference type="Proteomes" id="UP000051181"/>
    </source>
</evidence>
<accession>A0A0R1FCT3</accession>
<comment type="caution">
    <text evidence="2">The sequence shown here is derived from an EMBL/GenBank/DDBJ whole genome shotgun (WGS) entry which is preliminary data.</text>
</comment>
<dbReference type="InterPro" id="IPR052718">
    <property type="entry name" value="NmrA-type_oxidoreductase"/>
</dbReference>
<dbReference type="InterPro" id="IPR008030">
    <property type="entry name" value="NmrA-like"/>
</dbReference>
<dbReference type="AlphaFoldDB" id="A0A0R1FCT3"/>
<dbReference type="PATRIC" id="fig|913848.6.peg.1062"/>
<name>A0A0R1FCT3_9LACO</name>
<proteinExistence type="predicted"/>